<evidence type="ECO:0000256" key="5">
    <source>
        <dbReference type="ARBA" id="ARBA00022989"/>
    </source>
</evidence>
<evidence type="ECO:0000256" key="3">
    <source>
        <dbReference type="ARBA" id="ARBA00022448"/>
    </source>
</evidence>
<evidence type="ECO:0000256" key="6">
    <source>
        <dbReference type="ARBA" id="ARBA00023136"/>
    </source>
</evidence>
<dbReference type="GO" id="GO:0042910">
    <property type="term" value="F:xenobiotic transmembrane transporter activity"/>
    <property type="evidence" value="ECO:0007669"/>
    <property type="project" value="InterPro"/>
</dbReference>
<feature type="transmembrane region" description="Helical" evidence="7">
    <location>
        <begin position="17"/>
        <end position="37"/>
    </location>
</feature>
<gene>
    <name evidence="8" type="ORF">SLEP1_g16508</name>
</gene>
<sequence length="469" mass="50688">MQAGAEALSLGKVAGPLIMMNLLMYSRTIISMLFMGHLGKSELAGGSLAIGFGNITGISIIKGLSMGMDPICGQAFGAKRWSVLCQTYHKALCLLLLVCIPITILWLNVEPVFRVFGQDHETTEAAKIFLAAFVPELIGQAILNPLRTFLRTQGLTTPLTMSAVCAVLLHPLFNYLFTIYFQLGLKGIAYALACNTLNLNLGLTIYVLMSKSAVKPWQGASFFSMFQGWRPLLALSLPSVVSVCLEWWYYELLLLLCSYVSNPEDSIAAMGILIQTTSLLYNFPFALMSGVSARVGQALGAGEPSNAQLTAIIGLAMAVAFGLSASVFMTLIRSEWGKLFTDEPQILDLISTVLPILGLCELGNSPQTTACGVLTGTARPKDGLRINLCSFYLVGLPVAVLVTFTFKVGFPGLWFGLLAAQFSCVLMMVYTVSRIDWNYQAKKADELTLAAGGQNNSDLETGLLPNDHQ</sequence>
<reference evidence="8 9" key="1">
    <citation type="journal article" date="2021" name="Commun. Biol.">
        <title>The genome of Shorea leprosula (Dipterocarpaceae) highlights the ecological relevance of drought in aseasonal tropical rainforests.</title>
        <authorList>
            <person name="Ng K.K.S."/>
            <person name="Kobayashi M.J."/>
            <person name="Fawcett J.A."/>
            <person name="Hatakeyama M."/>
            <person name="Paape T."/>
            <person name="Ng C.H."/>
            <person name="Ang C.C."/>
            <person name="Tnah L.H."/>
            <person name="Lee C.T."/>
            <person name="Nishiyama T."/>
            <person name="Sese J."/>
            <person name="O'Brien M.J."/>
            <person name="Copetti D."/>
            <person name="Mohd Noor M.I."/>
            <person name="Ong R.C."/>
            <person name="Putra M."/>
            <person name="Sireger I.Z."/>
            <person name="Indrioko S."/>
            <person name="Kosugi Y."/>
            <person name="Izuno A."/>
            <person name="Isagi Y."/>
            <person name="Lee S.L."/>
            <person name="Shimizu K.K."/>
        </authorList>
    </citation>
    <scope>NUCLEOTIDE SEQUENCE [LARGE SCALE GENOMIC DNA]</scope>
    <source>
        <strain evidence="8">214</strain>
    </source>
</reference>
<dbReference type="Pfam" id="PF01554">
    <property type="entry name" value="MatE"/>
    <property type="match status" value="2"/>
</dbReference>
<dbReference type="PANTHER" id="PTHR11206">
    <property type="entry name" value="MULTIDRUG RESISTANCE PROTEIN"/>
    <property type="match status" value="1"/>
</dbReference>
<keyword evidence="3" id="KW-0813">Transport</keyword>
<evidence type="ECO:0000256" key="7">
    <source>
        <dbReference type="RuleBase" id="RU004914"/>
    </source>
</evidence>
<dbReference type="AlphaFoldDB" id="A0AAV5IX33"/>
<evidence type="ECO:0000256" key="2">
    <source>
        <dbReference type="ARBA" id="ARBA00010199"/>
    </source>
</evidence>
<organism evidence="8 9">
    <name type="scientific">Rubroshorea leprosula</name>
    <dbReference type="NCBI Taxonomy" id="152421"/>
    <lineage>
        <taxon>Eukaryota</taxon>
        <taxon>Viridiplantae</taxon>
        <taxon>Streptophyta</taxon>
        <taxon>Embryophyta</taxon>
        <taxon>Tracheophyta</taxon>
        <taxon>Spermatophyta</taxon>
        <taxon>Magnoliopsida</taxon>
        <taxon>eudicotyledons</taxon>
        <taxon>Gunneridae</taxon>
        <taxon>Pentapetalae</taxon>
        <taxon>rosids</taxon>
        <taxon>malvids</taxon>
        <taxon>Malvales</taxon>
        <taxon>Dipterocarpaceae</taxon>
        <taxon>Rubroshorea</taxon>
    </lineage>
</organism>
<evidence type="ECO:0000256" key="1">
    <source>
        <dbReference type="ARBA" id="ARBA00004141"/>
    </source>
</evidence>
<dbReference type="InterPro" id="IPR002528">
    <property type="entry name" value="MATE_fam"/>
</dbReference>
<keyword evidence="6 7" id="KW-0472">Membrane</keyword>
<dbReference type="NCBIfam" id="TIGR00797">
    <property type="entry name" value="matE"/>
    <property type="match status" value="1"/>
</dbReference>
<comment type="subcellular location">
    <subcellularLocation>
        <location evidence="1">Membrane</location>
        <topology evidence="1">Multi-pass membrane protein</topology>
    </subcellularLocation>
</comment>
<feature type="transmembrane region" description="Helical" evidence="7">
    <location>
        <begin position="386"/>
        <end position="406"/>
    </location>
</feature>
<dbReference type="CDD" id="cd13132">
    <property type="entry name" value="MATE_eukaryotic"/>
    <property type="match status" value="1"/>
</dbReference>
<protein>
    <recommendedName>
        <fullName evidence="7">Protein DETOXIFICATION</fullName>
    </recommendedName>
    <alternativeName>
        <fullName evidence="7">Multidrug and toxic compound extrusion protein</fullName>
    </alternativeName>
</protein>
<feature type="transmembrane region" description="Helical" evidence="7">
    <location>
        <begin position="187"/>
        <end position="208"/>
    </location>
</feature>
<accession>A0AAV5IX33</accession>
<comment type="caution">
    <text evidence="7">Lacks conserved residue(s) required for the propagation of feature annotation.</text>
</comment>
<dbReference type="GO" id="GO:0015297">
    <property type="term" value="F:antiporter activity"/>
    <property type="evidence" value="ECO:0007669"/>
    <property type="project" value="InterPro"/>
</dbReference>
<evidence type="ECO:0000313" key="9">
    <source>
        <dbReference type="Proteomes" id="UP001054252"/>
    </source>
</evidence>
<keyword evidence="5 7" id="KW-1133">Transmembrane helix</keyword>
<dbReference type="GO" id="GO:0016020">
    <property type="term" value="C:membrane"/>
    <property type="evidence" value="ECO:0007669"/>
    <property type="project" value="UniProtKB-SubCell"/>
</dbReference>
<dbReference type="InterPro" id="IPR045069">
    <property type="entry name" value="MATE_euk"/>
</dbReference>
<feature type="transmembrane region" description="Helical" evidence="7">
    <location>
        <begin position="158"/>
        <end position="181"/>
    </location>
</feature>
<comment type="similarity">
    <text evidence="2 7">Belongs to the multi antimicrobial extrusion (MATE) (TC 2.A.66.1) family.</text>
</comment>
<feature type="transmembrane region" description="Helical" evidence="7">
    <location>
        <begin position="229"/>
        <end position="250"/>
    </location>
</feature>
<keyword evidence="9" id="KW-1185">Reference proteome</keyword>
<comment type="caution">
    <text evidence="8">The sequence shown here is derived from an EMBL/GenBank/DDBJ whole genome shotgun (WGS) entry which is preliminary data.</text>
</comment>
<evidence type="ECO:0000313" key="8">
    <source>
        <dbReference type="EMBL" id="GKV04346.1"/>
    </source>
</evidence>
<feature type="transmembrane region" description="Helical" evidence="7">
    <location>
        <begin position="309"/>
        <end position="332"/>
    </location>
</feature>
<name>A0AAV5IX33_9ROSI</name>
<proteinExistence type="inferred from homology"/>
<feature type="transmembrane region" description="Helical" evidence="7">
    <location>
        <begin position="43"/>
        <end position="61"/>
    </location>
</feature>
<dbReference type="EMBL" id="BPVZ01000021">
    <property type="protein sequence ID" value="GKV04346.1"/>
    <property type="molecule type" value="Genomic_DNA"/>
</dbReference>
<dbReference type="GO" id="GO:1990961">
    <property type="term" value="P:xenobiotic detoxification by transmembrane export across the plasma membrane"/>
    <property type="evidence" value="ECO:0007669"/>
    <property type="project" value="InterPro"/>
</dbReference>
<evidence type="ECO:0000256" key="4">
    <source>
        <dbReference type="ARBA" id="ARBA00022692"/>
    </source>
</evidence>
<dbReference type="Proteomes" id="UP001054252">
    <property type="component" value="Unassembled WGS sequence"/>
</dbReference>
<feature type="transmembrane region" description="Helical" evidence="7">
    <location>
        <begin position="412"/>
        <end position="433"/>
    </location>
</feature>
<keyword evidence="4 7" id="KW-0812">Transmembrane</keyword>
<feature type="transmembrane region" description="Helical" evidence="7">
    <location>
        <begin position="88"/>
        <end position="108"/>
    </location>
</feature>